<comment type="caution">
    <text evidence="2">The sequence shown here is derived from an EMBL/GenBank/DDBJ whole genome shotgun (WGS) entry which is preliminary data.</text>
</comment>
<proteinExistence type="predicted"/>
<name>A0ABQ8PA09_9CRYT</name>
<accession>A0ABQ8PA09</accession>
<sequence length="91" mass="9584">CNSAPHVKEDGQDNPDSGSERKDDGDAGEDDDREEGVAENGHGRVQVDALAAAAHNVEEDVGPNAAQDPDPVNVAKVDLPCQQQEEPETPN</sequence>
<protein>
    <submittedName>
        <fullName evidence="2">Uncharacterized protein</fullName>
    </submittedName>
</protein>
<dbReference type="Proteomes" id="UP001071777">
    <property type="component" value="Unassembled WGS sequence"/>
</dbReference>
<dbReference type="EMBL" id="JAPCXB010000039">
    <property type="protein sequence ID" value="KAJ1612955.1"/>
    <property type="molecule type" value="Genomic_DNA"/>
</dbReference>
<evidence type="ECO:0000256" key="1">
    <source>
        <dbReference type="SAM" id="MobiDB-lite"/>
    </source>
</evidence>
<evidence type="ECO:0000313" key="3">
    <source>
        <dbReference type="Proteomes" id="UP001071777"/>
    </source>
</evidence>
<organism evidence="2 3">
    <name type="scientific">Cryptosporidium canis</name>
    <dbReference type="NCBI Taxonomy" id="195482"/>
    <lineage>
        <taxon>Eukaryota</taxon>
        <taxon>Sar</taxon>
        <taxon>Alveolata</taxon>
        <taxon>Apicomplexa</taxon>
        <taxon>Conoidasida</taxon>
        <taxon>Coccidia</taxon>
        <taxon>Eucoccidiorida</taxon>
        <taxon>Eimeriorina</taxon>
        <taxon>Cryptosporidiidae</taxon>
        <taxon>Cryptosporidium</taxon>
    </lineage>
</organism>
<gene>
    <name evidence="2" type="ORF">OJ252_1082</name>
</gene>
<reference evidence="2" key="1">
    <citation type="submission" date="2022-10" db="EMBL/GenBank/DDBJ databases">
        <title>Adaptive evolution leads to modifications in subtelomeric GC content in a zoonotic Cryptosporidium species.</title>
        <authorList>
            <person name="Li J."/>
            <person name="Feng Y."/>
            <person name="Xiao L."/>
        </authorList>
    </citation>
    <scope>NUCLEOTIDE SEQUENCE</scope>
    <source>
        <strain evidence="2">25894</strain>
    </source>
</reference>
<feature type="region of interest" description="Disordered" evidence="1">
    <location>
        <begin position="1"/>
        <end position="91"/>
    </location>
</feature>
<keyword evidence="3" id="KW-1185">Reference proteome</keyword>
<feature type="non-terminal residue" evidence="2">
    <location>
        <position position="1"/>
    </location>
</feature>
<evidence type="ECO:0000313" key="2">
    <source>
        <dbReference type="EMBL" id="KAJ1612955.1"/>
    </source>
</evidence>
<feature type="compositionally biased region" description="Basic and acidic residues" evidence="1">
    <location>
        <begin position="1"/>
        <end position="11"/>
    </location>
</feature>